<evidence type="ECO:0000313" key="11">
    <source>
        <dbReference type="EMBL" id="KAJ4842766.1"/>
    </source>
</evidence>
<comment type="caution">
    <text evidence="11">The sequence shown here is derived from an EMBL/GenBank/DDBJ whole genome shotgun (WGS) entry which is preliminary data.</text>
</comment>
<keyword evidence="6 8" id="KW-0472">Membrane</keyword>
<keyword evidence="3 8" id="KW-0812">Transmembrane</keyword>
<evidence type="ECO:0000256" key="3">
    <source>
        <dbReference type="ARBA" id="ARBA00022692"/>
    </source>
</evidence>
<keyword evidence="4" id="KW-0249">Electron transport</keyword>
<evidence type="ECO:0000256" key="2">
    <source>
        <dbReference type="ARBA" id="ARBA00022448"/>
    </source>
</evidence>
<dbReference type="PANTHER" id="PTHR23130">
    <property type="entry name" value="CYTOCHROME B561 AND DOMON DOMAIN-CONTAINING PROTEIN"/>
    <property type="match status" value="1"/>
</dbReference>
<proteinExistence type="predicted"/>
<evidence type="ECO:0000313" key="12">
    <source>
        <dbReference type="Proteomes" id="UP001141552"/>
    </source>
</evidence>
<dbReference type="Proteomes" id="UP001141552">
    <property type="component" value="Unassembled WGS sequence"/>
</dbReference>
<keyword evidence="5 8" id="KW-1133">Transmembrane helix</keyword>
<evidence type="ECO:0000259" key="10">
    <source>
        <dbReference type="PROSITE" id="PS50939"/>
    </source>
</evidence>
<feature type="compositionally biased region" description="Acidic residues" evidence="7">
    <location>
        <begin position="64"/>
        <end position="75"/>
    </location>
</feature>
<feature type="transmembrane region" description="Helical" evidence="8">
    <location>
        <begin position="132"/>
        <end position="156"/>
    </location>
</feature>
<accession>A0A9Q0G6J4</accession>
<reference evidence="11" key="1">
    <citation type="submission" date="2022-02" db="EMBL/GenBank/DDBJ databases">
        <authorList>
            <person name="Henning P.M."/>
            <person name="McCubbin A.G."/>
            <person name="Shore J.S."/>
        </authorList>
    </citation>
    <scope>NUCLEOTIDE SEQUENCE</scope>
    <source>
        <strain evidence="11">F60SS</strain>
        <tissue evidence="11">Leaves</tissue>
    </source>
</reference>
<dbReference type="SMART" id="SM00665">
    <property type="entry name" value="B561"/>
    <property type="match status" value="1"/>
</dbReference>
<feature type="signal peptide" evidence="9">
    <location>
        <begin position="1"/>
        <end position="21"/>
    </location>
</feature>
<feature type="chain" id="PRO_5040255666" description="Cytochrome b561 domain-containing protein" evidence="9">
    <location>
        <begin position="22"/>
        <end position="271"/>
    </location>
</feature>
<feature type="transmembrane region" description="Helical" evidence="8">
    <location>
        <begin position="200"/>
        <end position="217"/>
    </location>
</feature>
<dbReference type="OrthoDB" id="19261at2759"/>
<keyword evidence="9" id="KW-0732">Signal</keyword>
<dbReference type="GO" id="GO:0016020">
    <property type="term" value="C:membrane"/>
    <property type="evidence" value="ECO:0007669"/>
    <property type="project" value="UniProtKB-SubCell"/>
</dbReference>
<dbReference type="PANTHER" id="PTHR23130:SF153">
    <property type="entry name" value="CYTOCHROME B561 DOMAIN-CONTAINING PROTEIN"/>
    <property type="match status" value="1"/>
</dbReference>
<keyword evidence="2" id="KW-0813">Transport</keyword>
<dbReference type="EMBL" id="JAKUCV010002406">
    <property type="protein sequence ID" value="KAJ4842766.1"/>
    <property type="molecule type" value="Genomic_DNA"/>
</dbReference>
<dbReference type="Pfam" id="PF03188">
    <property type="entry name" value="Cytochrom_B561"/>
    <property type="match status" value="1"/>
</dbReference>
<dbReference type="CDD" id="cd08760">
    <property type="entry name" value="Cyt_b561_FRRS1_like"/>
    <property type="match status" value="1"/>
</dbReference>
<organism evidence="11 12">
    <name type="scientific">Turnera subulata</name>
    <dbReference type="NCBI Taxonomy" id="218843"/>
    <lineage>
        <taxon>Eukaryota</taxon>
        <taxon>Viridiplantae</taxon>
        <taxon>Streptophyta</taxon>
        <taxon>Embryophyta</taxon>
        <taxon>Tracheophyta</taxon>
        <taxon>Spermatophyta</taxon>
        <taxon>Magnoliopsida</taxon>
        <taxon>eudicotyledons</taxon>
        <taxon>Gunneridae</taxon>
        <taxon>Pentapetalae</taxon>
        <taxon>rosids</taxon>
        <taxon>fabids</taxon>
        <taxon>Malpighiales</taxon>
        <taxon>Passifloraceae</taxon>
        <taxon>Turnera</taxon>
    </lineage>
</organism>
<evidence type="ECO:0000256" key="5">
    <source>
        <dbReference type="ARBA" id="ARBA00022989"/>
    </source>
</evidence>
<evidence type="ECO:0000256" key="9">
    <source>
        <dbReference type="SAM" id="SignalP"/>
    </source>
</evidence>
<dbReference type="InterPro" id="IPR006593">
    <property type="entry name" value="Cyt_b561/ferric_Rdtase_TM"/>
</dbReference>
<keyword evidence="12" id="KW-1185">Reference proteome</keyword>
<feature type="region of interest" description="Disordered" evidence="7">
    <location>
        <begin position="55"/>
        <end position="82"/>
    </location>
</feature>
<name>A0A9Q0G6J4_9ROSI</name>
<feature type="transmembrane region" description="Helical" evidence="8">
    <location>
        <begin position="100"/>
        <end position="120"/>
    </location>
</feature>
<reference evidence="11" key="2">
    <citation type="journal article" date="2023" name="Plants (Basel)">
        <title>Annotation of the Turnera subulata (Passifloraceae) Draft Genome Reveals the S-Locus Evolved after the Divergence of Turneroideae from Passifloroideae in a Stepwise Manner.</title>
        <authorList>
            <person name="Henning P.M."/>
            <person name="Roalson E.H."/>
            <person name="Mir W."/>
            <person name="McCubbin A.G."/>
            <person name="Shore J.S."/>
        </authorList>
    </citation>
    <scope>NUCLEOTIDE SEQUENCE</scope>
    <source>
        <strain evidence="11">F60SS</strain>
    </source>
</reference>
<feature type="domain" description="Cytochrome b561" evidence="10">
    <location>
        <begin position="62"/>
        <end position="262"/>
    </location>
</feature>
<evidence type="ECO:0000256" key="4">
    <source>
        <dbReference type="ARBA" id="ARBA00022982"/>
    </source>
</evidence>
<protein>
    <recommendedName>
        <fullName evidence="10">Cytochrome b561 domain-containing protein</fullName>
    </recommendedName>
</protein>
<gene>
    <name evidence="11" type="ORF">Tsubulata_013391</name>
</gene>
<dbReference type="AlphaFoldDB" id="A0A9Q0G6J4"/>
<feature type="transmembrane region" description="Helical" evidence="8">
    <location>
        <begin position="168"/>
        <end position="188"/>
    </location>
</feature>
<evidence type="ECO:0000256" key="7">
    <source>
        <dbReference type="SAM" id="MobiDB-lite"/>
    </source>
</evidence>
<evidence type="ECO:0000256" key="8">
    <source>
        <dbReference type="SAM" id="Phobius"/>
    </source>
</evidence>
<feature type="transmembrane region" description="Helical" evidence="8">
    <location>
        <begin position="237"/>
        <end position="256"/>
    </location>
</feature>
<comment type="subcellular location">
    <subcellularLocation>
        <location evidence="1">Membrane</location>
    </subcellularLocation>
</comment>
<sequence length="271" mass="30390">MNSQYLIILISLIFPLPASLSAKANSSCDRGVGGVCDPAQTDGRNHGYWTITPDVEEGIKPQRDDDDSLDDEGETTDLQRSAKGQLAWHHRRRLRNVHGILNIIGWGTLLPVGVIIARSFRKSPMRCEEWHNLHILCQTLGYIVGAIGWGFGIWLGNSSKHYTFQTHRVLGIIIFTLASIQIMLALCFQHKRGAAYCRCWEIYHKVVGSALIAMIIANVFEGISNRGHAAQSQEWKWAYLGILVVLAFVAIVLEILRCVKVKTQQRIGLEF</sequence>
<dbReference type="Gene3D" id="1.20.120.1770">
    <property type="match status" value="1"/>
</dbReference>
<dbReference type="PROSITE" id="PS50939">
    <property type="entry name" value="CYTOCHROME_B561"/>
    <property type="match status" value="1"/>
</dbReference>
<evidence type="ECO:0000256" key="1">
    <source>
        <dbReference type="ARBA" id="ARBA00004370"/>
    </source>
</evidence>
<evidence type="ECO:0000256" key="6">
    <source>
        <dbReference type="ARBA" id="ARBA00023136"/>
    </source>
</evidence>